<accession>A0ABY4X6S0</accession>
<gene>
    <name evidence="1" type="ORF">LHA26_15085</name>
</gene>
<proteinExistence type="predicted"/>
<keyword evidence="2" id="KW-1185">Reference proteome</keyword>
<dbReference type="Proteomes" id="UP001056937">
    <property type="component" value="Chromosome 1"/>
</dbReference>
<reference evidence="1" key="1">
    <citation type="journal article" date="2022" name="Toxins">
        <title>Genomic Analysis of Sphingopyxis sp. USTB-05 for Biodegrading Cyanobacterial Hepatotoxins.</title>
        <authorList>
            <person name="Liu C."/>
            <person name="Xu Q."/>
            <person name="Zhao Z."/>
            <person name="Zhang H."/>
            <person name="Liu X."/>
            <person name="Yin C."/>
            <person name="Liu Y."/>
            <person name="Yan H."/>
        </authorList>
    </citation>
    <scope>NUCLEOTIDE SEQUENCE</scope>
    <source>
        <strain evidence="1">NBD5</strain>
    </source>
</reference>
<dbReference type="EMBL" id="CP084930">
    <property type="protein sequence ID" value="USI72591.1"/>
    <property type="molecule type" value="Genomic_DNA"/>
</dbReference>
<evidence type="ECO:0000313" key="2">
    <source>
        <dbReference type="Proteomes" id="UP001056937"/>
    </source>
</evidence>
<name>A0ABY4X6S0_9SPHN</name>
<protein>
    <submittedName>
        <fullName evidence="1">Uncharacterized protein</fullName>
    </submittedName>
</protein>
<organism evidence="1 2">
    <name type="scientific">Sphingomonas morindae</name>
    <dbReference type="NCBI Taxonomy" id="1541170"/>
    <lineage>
        <taxon>Bacteria</taxon>
        <taxon>Pseudomonadati</taxon>
        <taxon>Pseudomonadota</taxon>
        <taxon>Alphaproteobacteria</taxon>
        <taxon>Sphingomonadales</taxon>
        <taxon>Sphingomonadaceae</taxon>
        <taxon>Sphingomonas</taxon>
    </lineage>
</organism>
<sequence length="64" mass="6871">MRWDELAAAGTRTNIPSSTIAFHVAEQMAANGDATLATLFRQVGLELACEEFLACFRPPHGGHA</sequence>
<evidence type="ECO:0000313" key="1">
    <source>
        <dbReference type="EMBL" id="USI72591.1"/>
    </source>
</evidence>
<dbReference type="RefSeq" id="WP_252166398.1">
    <property type="nucleotide sequence ID" value="NZ_CP084930.1"/>
</dbReference>